<dbReference type="Proteomes" id="UP000536640">
    <property type="component" value="Unassembled WGS sequence"/>
</dbReference>
<evidence type="ECO:0000256" key="1">
    <source>
        <dbReference type="ARBA" id="ARBA00006484"/>
    </source>
</evidence>
<evidence type="ECO:0000256" key="2">
    <source>
        <dbReference type="ARBA" id="ARBA00023002"/>
    </source>
</evidence>
<dbReference type="InterPro" id="IPR002347">
    <property type="entry name" value="SDR_fam"/>
</dbReference>
<accession>A0A840RA01</accession>
<evidence type="ECO:0000313" key="4">
    <source>
        <dbReference type="Proteomes" id="UP000536640"/>
    </source>
</evidence>
<proteinExistence type="inferred from homology"/>
<sequence>MDHKVVFITGAGSGMGQLYARKMLAQGWKVAALDVNQSGLNELPDSPNLLRINVDVSDSQAVLAAVQQTESELGHIYRVVNAAGIMPLSRILDQDISLIKKIMDINYGGLVNVAHATLPGLLERKSGEFVSFASLAGHLPVFYVGAYNASKFAVIAYTEVLYQENRGRGVNFTCVCPPPVQTPLLNQARETVWPKIFGILPAISPETVITKIDRALSKNKFWVFPGPVTKLSWVFRRYFPALTWRFVRAYEGL</sequence>
<protein>
    <submittedName>
        <fullName evidence="3">NADP-dependent 3-hydroxy acid dehydrogenase YdfG</fullName>
    </submittedName>
</protein>
<dbReference type="InterPro" id="IPR036291">
    <property type="entry name" value="NAD(P)-bd_dom_sf"/>
</dbReference>
<gene>
    <name evidence="3" type="ORF">HNQ57_003463</name>
</gene>
<dbReference type="AlphaFoldDB" id="A0A840RA01"/>
<dbReference type="GO" id="GO:0016020">
    <property type="term" value="C:membrane"/>
    <property type="evidence" value="ECO:0007669"/>
    <property type="project" value="TreeGrafter"/>
</dbReference>
<comment type="caution">
    <text evidence="3">The sequence shown here is derived from an EMBL/GenBank/DDBJ whole genome shotgun (WGS) entry which is preliminary data.</text>
</comment>
<dbReference type="PANTHER" id="PTHR44196">
    <property type="entry name" value="DEHYDROGENASE/REDUCTASE SDR FAMILY MEMBER 7B"/>
    <property type="match status" value="1"/>
</dbReference>
<keyword evidence="2" id="KW-0560">Oxidoreductase</keyword>
<name>A0A840RA01_9GAMM</name>
<dbReference type="Gene3D" id="3.40.50.720">
    <property type="entry name" value="NAD(P)-binding Rossmann-like Domain"/>
    <property type="match status" value="1"/>
</dbReference>
<dbReference type="Pfam" id="PF00106">
    <property type="entry name" value="adh_short"/>
    <property type="match status" value="1"/>
</dbReference>
<evidence type="ECO:0000313" key="3">
    <source>
        <dbReference type="EMBL" id="MBB5189160.1"/>
    </source>
</evidence>
<dbReference type="EMBL" id="JACHHW010000015">
    <property type="protein sequence ID" value="MBB5189160.1"/>
    <property type="molecule type" value="Genomic_DNA"/>
</dbReference>
<dbReference type="PRINTS" id="PR00081">
    <property type="entry name" value="GDHRDH"/>
</dbReference>
<dbReference type="GO" id="GO:0016491">
    <property type="term" value="F:oxidoreductase activity"/>
    <property type="evidence" value="ECO:0007669"/>
    <property type="project" value="UniProtKB-KW"/>
</dbReference>
<dbReference type="PANTHER" id="PTHR44196:SF1">
    <property type="entry name" value="DEHYDROGENASE_REDUCTASE SDR FAMILY MEMBER 7B"/>
    <property type="match status" value="1"/>
</dbReference>
<keyword evidence="4" id="KW-1185">Reference proteome</keyword>
<dbReference type="SUPFAM" id="SSF51735">
    <property type="entry name" value="NAD(P)-binding Rossmann-fold domains"/>
    <property type="match status" value="1"/>
</dbReference>
<dbReference type="RefSeq" id="WP_184465019.1">
    <property type="nucleotide sequence ID" value="NZ_JACHHW010000015.1"/>
</dbReference>
<organism evidence="3 4">
    <name type="scientific">Zhongshania antarctica</name>
    <dbReference type="NCBI Taxonomy" id="641702"/>
    <lineage>
        <taxon>Bacteria</taxon>
        <taxon>Pseudomonadati</taxon>
        <taxon>Pseudomonadota</taxon>
        <taxon>Gammaproteobacteria</taxon>
        <taxon>Cellvibrionales</taxon>
        <taxon>Spongiibacteraceae</taxon>
        <taxon>Zhongshania</taxon>
    </lineage>
</organism>
<reference evidence="3 4" key="1">
    <citation type="submission" date="2020-08" db="EMBL/GenBank/DDBJ databases">
        <title>Genomic Encyclopedia of Type Strains, Phase IV (KMG-IV): sequencing the most valuable type-strain genomes for metagenomic binning, comparative biology and taxonomic classification.</title>
        <authorList>
            <person name="Goeker M."/>
        </authorList>
    </citation>
    <scope>NUCLEOTIDE SEQUENCE [LARGE SCALE GENOMIC DNA]</scope>
    <source>
        <strain evidence="3 4">DSM 25701</strain>
    </source>
</reference>
<comment type="similarity">
    <text evidence="1">Belongs to the short-chain dehydrogenases/reductases (SDR) family.</text>
</comment>